<keyword evidence="7" id="KW-1185">Reference proteome</keyword>
<evidence type="ECO:0000256" key="3">
    <source>
        <dbReference type="ARBA" id="ARBA00022807"/>
    </source>
</evidence>
<accession>A0A1U7LTQ5</accession>
<sequence length="407" mass="45130">GQPSQYPPPPSQYGQPSQYPPPPVNYQSRPQQPCPQNLDRLNNPPPDYHHNAYVEGNSNAPPIPPTSNQYMNYPNGQQYHFQYSNCTGRRKALLIGINYFGTKEELKGCINDVLNMSKFLSERYNYKEEDMVILRDDSSNPQSLPTRANIIRAMYWLVNDARPNDSLFFHYSGHGGQTEDLDGDEDDGFDEVIYSMDFKATSHIVDDEMHAIMVSKLPAGCRLTAIFDSCHSGTALDLPFVYSTQGILKEPNMLANAGKTALGAGMSYLKGDMRGVFTSVKGLLNSAKGNGAVERARQTKMSHADAIQFSGCKGIKILLAHLNNGIDSQTSADAYEAGTATGAMSWAFREALKKYPQTSYQGLLVAVRNELQGKYSQLPQLSSSHPIDTNLCISLYRKDIDPLVFIM</sequence>
<dbReference type="SUPFAM" id="SSF52129">
    <property type="entry name" value="Caspase-like"/>
    <property type="match status" value="1"/>
</dbReference>
<evidence type="ECO:0000259" key="5">
    <source>
        <dbReference type="Pfam" id="PF00656"/>
    </source>
</evidence>
<dbReference type="AlphaFoldDB" id="A0A1U7LTQ5"/>
<dbReference type="GO" id="GO:0004197">
    <property type="term" value="F:cysteine-type endopeptidase activity"/>
    <property type="evidence" value="ECO:0007669"/>
    <property type="project" value="InterPro"/>
</dbReference>
<dbReference type="STRING" id="1198029.A0A1U7LTQ5"/>
<organism evidence="6 7">
    <name type="scientific">Neolecta irregularis (strain DAH-3)</name>
    <dbReference type="NCBI Taxonomy" id="1198029"/>
    <lineage>
        <taxon>Eukaryota</taxon>
        <taxon>Fungi</taxon>
        <taxon>Dikarya</taxon>
        <taxon>Ascomycota</taxon>
        <taxon>Taphrinomycotina</taxon>
        <taxon>Neolectales</taxon>
        <taxon>Neolectaceae</taxon>
        <taxon>Neolecta</taxon>
    </lineage>
</organism>
<keyword evidence="3" id="KW-0645">Protease</keyword>
<dbReference type="Gene3D" id="3.40.50.12660">
    <property type="match status" value="1"/>
</dbReference>
<dbReference type="GO" id="GO:0005737">
    <property type="term" value="C:cytoplasm"/>
    <property type="evidence" value="ECO:0007669"/>
    <property type="project" value="TreeGrafter"/>
</dbReference>
<feature type="region of interest" description="Disordered" evidence="4">
    <location>
        <begin position="1"/>
        <end position="48"/>
    </location>
</feature>
<keyword evidence="3" id="KW-0788">Thiol protease</keyword>
<dbReference type="PANTHER" id="PTHR48104">
    <property type="entry name" value="METACASPASE-4"/>
    <property type="match status" value="1"/>
</dbReference>
<dbReference type="InterPro" id="IPR029030">
    <property type="entry name" value="Caspase-like_dom_sf"/>
</dbReference>
<feature type="compositionally biased region" description="Pro residues" evidence="4">
    <location>
        <begin position="1"/>
        <end position="11"/>
    </location>
</feature>
<evidence type="ECO:0000313" key="6">
    <source>
        <dbReference type="EMBL" id="OLL26047.1"/>
    </source>
</evidence>
<keyword evidence="2" id="KW-0053">Apoptosis</keyword>
<dbReference type="PANTHER" id="PTHR48104:SF30">
    <property type="entry name" value="METACASPASE-1"/>
    <property type="match status" value="1"/>
</dbReference>
<protein>
    <submittedName>
        <fullName evidence="6">Metacaspase-1A</fullName>
    </submittedName>
</protein>
<proteinExistence type="inferred from homology"/>
<evidence type="ECO:0000256" key="4">
    <source>
        <dbReference type="SAM" id="MobiDB-lite"/>
    </source>
</evidence>
<comment type="caution">
    <text evidence="6">The sequence shown here is derived from an EMBL/GenBank/DDBJ whole genome shotgun (WGS) entry which is preliminary data.</text>
</comment>
<reference evidence="6 7" key="1">
    <citation type="submission" date="2016-04" db="EMBL/GenBank/DDBJ databases">
        <title>Evolutionary innovation and constraint leading to complex multicellularity in the Ascomycota.</title>
        <authorList>
            <person name="Cisse O."/>
            <person name="Nguyen A."/>
            <person name="Hewitt D.A."/>
            <person name="Jedd G."/>
            <person name="Stajich J.E."/>
        </authorList>
    </citation>
    <scope>NUCLEOTIDE SEQUENCE [LARGE SCALE GENOMIC DNA]</scope>
    <source>
        <strain evidence="6 7">DAH-3</strain>
    </source>
</reference>
<keyword evidence="3" id="KW-0378">Hydrolase</keyword>
<evidence type="ECO:0000256" key="2">
    <source>
        <dbReference type="ARBA" id="ARBA00022703"/>
    </source>
</evidence>
<feature type="non-terminal residue" evidence="6">
    <location>
        <position position="1"/>
    </location>
</feature>
<gene>
    <name evidence="6" type="ORF">NEOLI_002098</name>
</gene>
<evidence type="ECO:0000313" key="7">
    <source>
        <dbReference type="Proteomes" id="UP000186594"/>
    </source>
</evidence>
<feature type="compositionally biased region" description="Polar residues" evidence="4">
    <location>
        <begin position="25"/>
        <end position="35"/>
    </location>
</feature>
<dbReference type="OMA" id="MHRIMVT"/>
<feature type="domain" description="Peptidase C14 caspase" evidence="5">
    <location>
        <begin position="89"/>
        <end position="387"/>
    </location>
</feature>
<evidence type="ECO:0000256" key="1">
    <source>
        <dbReference type="ARBA" id="ARBA00009005"/>
    </source>
</evidence>
<dbReference type="GO" id="GO:0006915">
    <property type="term" value="P:apoptotic process"/>
    <property type="evidence" value="ECO:0007669"/>
    <property type="project" value="UniProtKB-KW"/>
</dbReference>
<dbReference type="InterPro" id="IPR050452">
    <property type="entry name" value="Metacaspase"/>
</dbReference>
<dbReference type="GO" id="GO:0006508">
    <property type="term" value="P:proteolysis"/>
    <property type="evidence" value="ECO:0007669"/>
    <property type="project" value="InterPro"/>
</dbReference>
<dbReference type="OrthoDB" id="3223806at2759"/>
<dbReference type="EMBL" id="LXFE01000247">
    <property type="protein sequence ID" value="OLL26047.1"/>
    <property type="molecule type" value="Genomic_DNA"/>
</dbReference>
<name>A0A1U7LTQ5_NEOID</name>
<dbReference type="Pfam" id="PF00656">
    <property type="entry name" value="Peptidase_C14"/>
    <property type="match status" value="1"/>
</dbReference>
<comment type="similarity">
    <text evidence="1">Belongs to the peptidase C14B family.</text>
</comment>
<dbReference type="InterPro" id="IPR011600">
    <property type="entry name" value="Pept_C14_caspase"/>
</dbReference>
<dbReference type="Proteomes" id="UP000186594">
    <property type="component" value="Unassembled WGS sequence"/>
</dbReference>